<sequence length="139" mass="15320">MRVALDTSADLIELRRIPGEDDALKGQTDTQTTKHDPGGTKVPTWNVFEGWRVNSFTNLSPWGEGDPPRPDNPTGCEAWWTQVFPSWAVVDDPSEPDSDYGGYQTDLISPPGTNAYDAATLPQLPPDYPEWIENSGEDA</sequence>
<evidence type="ECO:0000256" key="1">
    <source>
        <dbReference type="SAM" id="MobiDB-lite"/>
    </source>
</evidence>
<keyword evidence="3" id="KW-1185">Reference proteome</keyword>
<name>A0A6L7GXM5_9ACTN</name>
<reference evidence="2 3" key="1">
    <citation type="submission" date="2019-11" db="EMBL/GenBank/DDBJ databases">
        <title>Gordonia sp. nov., a novel actinobacterium isolated from mangrove soil in Hainan.</title>
        <authorList>
            <person name="Huang X."/>
            <person name="Xie Y."/>
            <person name="Chu X."/>
            <person name="Xiao K."/>
        </authorList>
    </citation>
    <scope>NUCLEOTIDE SEQUENCE [LARGE SCALE GENOMIC DNA]</scope>
    <source>
        <strain evidence="2 3">HNM0687</strain>
    </source>
</reference>
<protein>
    <submittedName>
        <fullName evidence="2">Uncharacterized protein</fullName>
    </submittedName>
</protein>
<feature type="region of interest" description="Disordered" evidence="1">
    <location>
        <begin position="20"/>
        <end position="44"/>
    </location>
</feature>
<dbReference type="Proteomes" id="UP000475545">
    <property type="component" value="Unassembled WGS sequence"/>
</dbReference>
<dbReference type="RefSeq" id="WP_160904572.1">
    <property type="nucleotide sequence ID" value="NZ_CP102850.1"/>
</dbReference>
<evidence type="ECO:0000313" key="2">
    <source>
        <dbReference type="EMBL" id="MXP24372.1"/>
    </source>
</evidence>
<comment type="caution">
    <text evidence="2">The sequence shown here is derived from an EMBL/GenBank/DDBJ whole genome shotgun (WGS) entry which is preliminary data.</text>
</comment>
<proteinExistence type="predicted"/>
<feature type="region of interest" description="Disordered" evidence="1">
    <location>
        <begin position="91"/>
        <end position="117"/>
    </location>
</feature>
<dbReference type="EMBL" id="WMBR01000012">
    <property type="protein sequence ID" value="MXP24372.1"/>
    <property type="molecule type" value="Genomic_DNA"/>
</dbReference>
<evidence type="ECO:0000313" key="3">
    <source>
        <dbReference type="Proteomes" id="UP000475545"/>
    </source>
</evidence>
<accession>A0A6L7GXM5</accession>
<dbReference type="AlphaFoldDB" id="A0A6L7GXM5"/>
<organism evidence="2 3">
    <name type="scientific">Gordonia mangrovi</name>
    <dbReference type="NCBI Taxonomy" id="2665643"/>
    <lineage>
        <taxon>Bacteria</taxon>
        <taxon>Bacillati</taxon>
        <taxon>Actinomycetota</taxon>
        <taxon>Actinomycetes</taxon>
        <taxon>Mycobacteriales</taxon>
        <taxon>Gordoniaceae</taxon>
        <taxon>Gordonia</taxon>
    </lineage>
</organism>
<gene>
    <name evidence="2" type="ORF">GIY30_23915</name>
</gene>